<protein>
    <submittedName>
        <fullName evidence="2">Uncharacterized protein</fullName>
    </submittedName>
</protein>
<evidence type="ECO:0000256" key="1">
    <source>
        <dbReference type="SAM" id="MobiDB-lite"/>
    </source>
</evidence>
<reference evidence="2" key="2">
    <citation type="submission" date="2014-07" db="EMBL/GenBank/DDBJ databases">
        <title>Initial genome analysis of the psychrotolerant acidophile Acidithiobacillus ferrivorans CF27: insights into iron and sulfur oxidation pathways and into biofilm formation.</title>
        <authorList>
            <person name="Talla E."/>
            <person name="Hedrich S."/>
            <person name="Mangenot S."/>
            <person name="Ji B."/>
            <person name="Johnson D.B."/>
            <person name="Barbe V."/>
            <person name="Bonnefoy V."/>
        </authorList>
    </citation>
    <scope>NUCLEOTIDE SEQUENCE [LARGE SCALE GENOMIC DNA]</scope>
    <source>
        <strain evidence="2">CF27</strain>
    </source>
</reference>
<gene>
    <name evidence="2" type="ORF">AFERRI_240086</name>
</gene>
<dbReference type="EMBL" id="CCCS020000017">
    <property type="protein sequence ID" value="CDQ09252.1"/>
    <property type="molecule type" value="Genomic_DNA"/>
</dbReference>
<sequence length="66" mass="7413">MSWGPDSSRFSQRVTGLRPESSGGLGAYSSLRRACCPQGACLHPERSEIWRNQEKFAIVKIWTSSR</sequence>
<comment type="caution">
    <text evidence="2">The sequence shown here is derived from an EMBL/GenBank/DDBJ whole genome shotgun (WGS) entry which is preliminary data.</text>
</comment>
<organism evidence="2">
    <name type="scientific">Acidithiobacillus ferrivorans</name>
    <dbReference type="NCBI Taxonomy" id="160808"/>
    <lineage>
        <taxon>Bacteria</taxon>
        <taxon>Pseudomonadati</taxon>
        <taxon>Pseudomonadota</taxon>
        <taxon>Acidithiobacillia</taxon>
        <taxon>Acidithiobacillales</taxon>
        <taxon>Acidithiobacillaceae</taxon>
        <taxon>Acidithiobacillus</taxon>
    </lineage>
</organism>
<proteinExistence type="predicted"/>
<name>A0A060UKN7_9PROT</name>
<dbReference type="AlphaFoldDB" id="A0A060UKN7"/>
<reference evidence="2" key="1">
    <citation type="submission" date="2014-03" db="EMBL/GenBank/DDBJ databases">
        <authorList>
            <person name="Genoscope - CEA"/>
        </authorList>
    </citation>
    <scope>NUCLEOTIDE SEQUENCE [LARGE SCALE GENOMIC DNA]</scope>
    <source>
        <strain evidence="2">CF27</strain>
    </source>
</reference>
<accession>A0A060UKN7</accession>
<feature type="region of interest" description="Disordered" evidence="1">
    <location>
        <begin position="1"/>
        <end position="23"/>
    </location>
</feature>
<evidence type="ECO:0000313" key="2">
    <source>
        <dbReference type="EMBL" id="CDQ09252.1"/>
    </source>
</evidence>